<evidence type="ECO:0000259" key="8">
    <source>
        <dbReference type="PROSITE" id="PS50090"/>
    </source>
</evidence>
<organism evidence="10 11">
    <name type="scientific">Solanum commersonii</name>
    <name type="common">Commerson's wild potato</name>
    <name type="synonym">Commerson's nightshade</name>
    <dbReference type="NCBI Taxonomy" id="4109"/>
    <lineage>
        <taxon>Eukaryota</taxon>
        <taxon>Viridiplantae</taxon>
        <taxon>Streptophyta</taxon>
        <taxon>Embryophyta</taxon>
        <taxon>Tracheophyta</taxon>
        <taxon>Spermatophyta</taxon>
        <taxon>Magnoliopsida</taxon>
        <taxon>eudicotyledons</taxon>
        <taxon>Gunneridae</taxon>
        <taxon>Pentapetalae</taxon>
        <taxon>asterids</taxon>
        <taxon>lamiids</taxon>
        <taxon>Solanales</taxon>
        <taxon>Solanaceae</taxon>
        <taxon>Solanoideae</taxon>
        <taxon>Solaneae</taxon>
        <taxon>Solanum</taxon>
    </lineage>
</organism>
<dbReference type="PROSITE" id="PS50090">
    <property type="entry name" value="MYB_LIKE"/>
    <property type="match status" value="2"/>
</dbReference>
<keyword evidence="2" id="KW-0677">Repeat</keyword>
<feature type="domain" description="Myb-like" evidence="8">
    <location>
        <begin position="212"/>
        <end position="264"/>
    </location>
</feature>
<dbReference type="AlphaFoldDB" id="A0A9J5X2S0"/>
<evidence type="ECO:0000256" key="5">
    <source>
        <dbReference type="ARBA" id="ARBA00023159"/>
    </source>
</evidence>
<dbReference type="CDD" id="cd00167">
    <property type="entry name" value="SANT"/>
    <property type="match status" value="2"/>
</dbReference>
<gene>
    <name evidence="10" type="ORF">H5410_053156</name>
</gene>
<dbReference type="InterPro" id="IPR015495">
    <property type="entry name" value="Myb_TF_plants"/>
</dbReference>
<dbReference type="SMART" id="SM00717">
    <property type="entry name" value="SANT"/>
    <property type="match status" value="2"/>
</dbReference>
<keyword evidence="6" id="KW-0804">Transcription</keyword>
<evidence type="ECO:0000256" key="1">
    <source>
        <dbReference type="ARBA" id="ARBA00004123"/>
    </source>
</evidence>
<evidence type="ECO:0000256" key="4">
    <source>
        <dbReference type="ARBA" id="ARBA00023125"/>
    </source>
</evidence>
<dbReference type="Proteomes" id="UP000824120">
    <property type="component" value="Chromosome 10"/>
</dbReference>
<dbReference type="EMBL" id="JACXVP010000010">
    <property type="protein sequence ID" value="KAG5582529.1"/>
    <property type="molecule type" value="Genomic_DNA"/>
</dbReference>
<evidence type="ECO:0000256" key="7">
    <source>
        <dbReference type="ARBA" id="ARBA00023242"/>
    </source>
</evidence>
<dbReference type="InterPro" id="IPR017930">
    <property type="entry name" value="Myb_dom"/>
</dbReference>
<evidence type="ECO:0000256" key="2">
    <source>
        <dbReference type="ARBA" id="ARBA00022737"/>
    </source>
</evidence>
<keyword evidence="7" id="KW-0539">Nucleus</keyword>
<dbReference type="GO" id="GO:0000976">
    <property type="term" value="F:transcription cis-regulatory region binding"/>
    <property type="evidence" value="ECO:0007669"/>
    <property type="project" value="UniProtKB-ARBA"/>
</dbReference>
<comment type="subcellular location">
    <subcellularLocation>
        <location evidence="1">Nucleus</location>
    </subcellularLocation>
</comment>
<evidence type="ECO:0000256" key="3">
    <source>
        <dbReference type="ARBA" id="ARBA00023015"/>
    </source>
</evidence>
<keyword evidence="4" id="KW-0238">DNA-binding</keyword>
<dbReference type="SUPFAM" id="SSF46689">
    <property type="entry name" value="Homeodomain-like"/>
    <property type="match status" value="2"/>
</dbReference>
<dbReference type="GO" id="GO:0080090">
    <property type="term" value="P:regulation of primary metabolic process"/>
    <property type="evidence" value="ECO:0007669"/>
    <property type="project" value="UniProtKB-ARBA"/>
</dbReference>
<name>A0A9J5X2S0_SOLCO</name>
<keyword evidence="11" id="KW-1185">Reference proteome</keyword>
<proteinExistence type="predicted"/>
<feature type="domain" description="HTH myb-type" evidence="9">
    <location>
        <begin position="63"/>
        <end position="81"/>
    </location>
</feature>
<keyword evidence="3" id="KW-0805">Transcription regulation</keyword>
<keyword evidence="5" id="KW-0010">Activator</keyword>
<feature type="domain" description="Myb-like" evidence="8">
    <location>
        <begin position="6"/>
        <end position="77"/>
    </location>
</feature>
<dbReference type="GO" id="GO:0005634">
    <property type="term" value="C:nucleus"/>
    <property type="evidence" value="ECO:0007669"/>
    <property type="project" value="UniProtKB-SubCell"/>
</dbReference>
<dbReference type="FunFam" id="1.10.10.60:FF:000218">
    <property type="entry name" value="Myb transcription factor"/>
    <property type="match status" value="2"/>
</dbReference>
<evidence type="ECO:0000313" key="11">
    <source>
        <dbReference type="Proteomes" id="UP000824120"/>
    </source>
</evidence>
<evidence type="ECO:0000313" key="10">
    <source>
        <dbReference type="EMBL" id="KAG5582529.1"/>
    </source>
</evidence>
<evidence type="ECO:0000259" key="9">
    <source>
        <dbReference type="PROSITE" id="PS51294"/>
    </source>
</evidence>
<evidence type="ECO:0000256" key="6">
    <source>
        <dbReference type="ARBA" id="ARBA00023163"/>
    </source>
</evidence>
<comment type="caution">
    <text evidence="10">The sequence shown here is derived from an EMBL/GenBank/DDBJ whole genome shotgun (WGS) entry which is preliminary data.</text>
</comment>
<dbReference type="PANTHER" id="PTHR47999">
    <property type="entry name" value="TRANSCRIPTION FACTOR MYB8-RELATED-RELATED"/>
    <property type="match status" value="1"/>
</dbReference>
<feature type="domain" description="HTH myb-type" evidence="9">
    <location>
        <begin position="215"/>
        <end position="268"/>
    </location>
</feature>
<dbReference type="Gene3D" id="1.10.10.60">
    <property type="entry name" value="Homeodomain-like"/>
    <property type="match status" value="3"/>
</dbReference>
<reference evidence="10 11" key="1">
    <citation type="submission" date="2020-09" db="EMBL/GenBank/DDBJ databases">
        <title>De no assembly of potato wild relative species, Solanum commersonii.</title>
        <authorList>
            <person name="Cho K."/>
        </authorList>
    </citation>
    <scope>NUCLEOTIDE SEQUENCE [LARGE SCALE GENOMIC DNA]</scope>
    <source>
        <strain evidence="10">LZ3.2</strain>
        <tissue evidence="10">Leaf</tissue>
    </source>
</reference>
<protein>
    <submittedName>
        <fullName evidence="10">Uncharacterized protein</fullName>
    </submittedName>
</protein>
<dbReference type="InterPro" id="IPR009057">
    <property type="entry name" value="Homeodomain-like_sf"/>
</dbReference>
<dbReference type="PROSITE" id="PS51294">
    <property type="entry name" value="HTH_MYB"/>
    <property type="match status" value="3"/>
</dbReference>
<accession>A0A9J5X2S0</accession>
<dbReference type="GO" id="GO:0010597">
    <property type="term" value="P:green leaf volatile biosynthetic process"/>
    <property type="evidence" value="ECO:0007669"/>
    <property type="project" value="UniProtKB-ARBA"/>
</dbReference>
<dbReference type="InterPro" id="IPR001005">
    <property type="entry name" value="SANT/Myb"/>
</dbReference>
<sequence>MNIAKSLGVRKGSWTKEEDIILRKCIDKYGEGKWHLVPSRAGLNRCRKSCRLRWSLIAGRLPGRTANDVKNYWNTHLHKKLITPPPQIQENKYNNTLKITESTILRPRPRPRTFSSANNISWCTNNSMITNTLCKDDEQRNKEIVVNICEKPTRETTSSSIDNDGVKWWTDLLENWKEFEEEAAAVLSFEEENKLLPNLFVTHIMNTPMCTSLGVRKGSWTEEEDFHLRKCIQKYGEGKWHLVPSRAGLNRCRKSCRLRWLNYLRPHIKRGRTANDVKNYWNTNLLRKLNTNITKNEIIKPQPRTLSSNAKNVSWCNDKSMITNTLDKDDEQRNKELVVNICEKPMGETTTLSSPIDDDGVEWWTSLLENCNEVEDEEAVLLSFEEENKLLPNLLHEENNSPIMLQGESDGWDIDLLGNLLN</sequence>
<dbReference type="OrthoDB" id="2143914at2759"/>
<dbReference type="Pfam" id="PF00249">
    <property type="entry name" value="Myb_DNA-binding"/>
    <property type="match status" value="2"/>
</dbReference>
<feature type="domain" description="HTH myb-type" evidence="9">
    <location>
        <begin position="9"/>
        <end position="62"/>
    </location>
</feature>
<dbReference type="PANTHER" id="PTHR47999:SF24">
    <property type="entry name" value="TRANSCRIPTION FACTOR MYB90"/>
    <property type="match status" value="1"/>
</dbReference>